<dbReference type="EMBL" id="BART01028819">
    <property type="protein sequence ID" value="GAG93663.1"/>
    <property type="molecule type" value="Genomic_DNA"/>
</dbReference>
<accession>X1CBG1</accession>
<dbReference type="InterPro" id="IPR009014">
    <property type="entry name" value="Transketo_C/PFOR_II"/>
</dbReference>
<evidence type="ECO:0000313" key="3">
    <source>
        <dbReference type="EMBL" id="GAG93663.1"/>
    </source>
</evidence>
<evidence type="ECO:0008006" key="4">
    <source>
        <dbReference type="Google" id="ProtNLM"/>
    </source>
</evidence>
<dbReference type="SUPFAM" id="SSF52518">
    <property type="entry name" value="Thiamin diphosphate-binding fold (THDP-binding)"/>
    <property type="match status" value="1"/>
</dbReference>
<dbReference type="GO" id="GO:0030976">
    <property type="term" value="F:thiamine pyrophosphate binding"/>
    <property type="evidence" value="ECO:0007669"/>
    <property type="project" value="InterPro"/>
</dbReference>
<name>X1CBG1_9ZZZZ</name>
<dbReference type="PANTHER" id="PTHR43710">
    <property type="entry name" value="2-HYDROXYACYL-COA LYASE"/>
    <property type="match status" value="1"/>
</dbReference>
<protein>
    <recommendedName>
        <fullName evidence="4">Pyruvate flavodoxin/ferredoxin oxidoreductase pyrimidine binding domain-containing protein</fullName>
    </recommendedName>
</protein>
<dbReference type="InterPro" id="IPR045025">
    <property type="entry name" value="HACL1-like"/>
</dbReference>
<dbReference type="Gene3D" id="3.40.50.970">
    <property type="match status" value="1"/>
</dbReference>
<dbReference type="InterPro" id="IPR002880">
    <property type="entry name" value="Pyrv_Fd/Flavodoxin_OxRdtase_N"/>
</dbReference>
<reference evidence="3" key="1">
    <citation type="journal article" date="2014" name="Front. Microbiol.">
        <title>High frequency of phylogenetically diverse reductive dehalogenase-homologous genes in deep subseafloor sedimentary metagenomes.</title>
        <authorList>
            <person name="Kawai M."/>
            <person name="Futagami T."/>
            <person name="Toyoda A."/>
            <person name="Takaki Y."/>
            <person name="Nishi S."/>
            <person name="Hori S."/>
            <person name="Arai W."/>
            <person name="Tsubouchi T."/>
            <person name="Morono Y."/>
            <person name="Uchiyama I."/>
            <person name="Ito T."/>
            <person name="Fujiyama A."/>
            <person name="Inagaki F."/>
            <person name="Takami H."/>
        </authorList>
    </citation>
    <scope>NUCLEOTIDE SEQUENCE</scope>
    <source>
        <strain evidence="3">Expedition CK06-06</strain>
    </source>
</reference>
<dbReference type="Gene3D" id="3.40.50.920">
    <property type="match status" value="1"/>
</dbReference>
<dbReference type="GO" id="GO:0046872">
    <property type="term" value="F:metal ion binding"/>
    <property type="evidence" value="ECO:0007669"/>
    <property type="project" value="UniProtKB-KW"/>
</dbReference>
<keyword evidence="1" id="KW-0479">Metal-binding</keyword>
<proteinExistence type="predicted"/>
<dbReference type="SUPFAM" id="SSF52922">
    <property type="entry name" value="TK C-terminal domain-like"/>
    <property type="match status" value="1"/>
</dbReference>
<dbReference type="AlphaFoldDB" id="X1CBG1"/>
<evidence type="ECO:0000256" key="1">
    <source>
        <dbReference type="ARBA" id="ARBA00022723"/>
    </source>
</evidence>
<sequence>AAAASLSGLRSLTCMKHVGLNVASDAFMTYLYVGCRGGHVIVSADDPYCHSSQNEQDNRYFAIFASAPMLEPTTPEEAKEMTRLGFEISEELQSPILLRTTTRLNHARGAVYLNNIKKSRGKGHFEKSPMLVTTPAIARARHPELLKMMERAEKLSEKSPFNEIINVGKPVDLGIVTSGVAFNYVREVVDDLRLNVRILKLGMTHPLPRKMCEKFINSCKQIVIVEELEPILENQFKEMLFDLGKDVKLYGKSTGHFSRLYEYNLDIVAE</sequence>
<dbReference type="GO" id="GO:0016491">
    <property type="term" value="F:oxidoreductase activity"/>
    <property type="evidence" value="ECO:0007669"/>
    <property type="project" value="UniProtKB-KW"/>
</dbReference>
<evidence type="ECO:0000256" key="2">
    <source>
        <dbReference type="ARBA" id="ARBA00023002"/>
    </source>
</evidence>
<gene>
    <name evidence="3" type="ORF">S01H4_50715</name>
</gene>
<dbReference type="CDD" id="cd07034">
    <property type="entry name" value="TPP_PYR_PFOR_IOR-alpha_like"/>
    <property type="match status" value="1"/>
</dbReference>
<comment type="caution">
    <text evidence="3">The sequence shown here is derived from an EMBL/GenBank/DDBJ whole genome shotgun (WGS) entry which is preliminary data.</text>
</comment>
<feature type="non-terminal residue" evidence="3">
    <location>
        <position position="1"/>
    </location>
</feature>
<dbReference type="InterPro" id="IPR029061">
    <property type="entry name" value="THDP-binding"/>
</dbReference>
<feature type="non-terminal residue" evidence="3">
    <location>
        <position position="270"/>
    </location>
</feature>
<dbReference type="PANTHER" id="PTHR43710:SF7">
    <property type="entry name" value="INDOLEPYRUVATE OXIDOREDUCTASE SUBUNIT IORA"/>
    <property type="match status" value="1"/>
</dbReference>
<keyword evidence="2" id="KW-0560">Oxidoreductase</keyword>
<organism evidence="3">
    <name type="scientific">marine sediment metagenome</name>
    <dbReference type="NCBI Taxonomy" id="412755"/>
    <lineage>
        <taxon>unclassified sequences</taxon>
        <taxon>metagenomes</taxon>
        <taxon>ecological metagenomes</taxon>
    </lineage>
</organism>